<evidence type="ECO:0000256" key="1">
    <source>
        <dbReference type="SAM" id="Phobius"/>
    </source>
</evidence>
<feature type="transmembrane region" description="Helical" evidence="1">
    <location>
        <begin position="69"/>
        <end position="88"/>
    </location>
</feature>
<keyword evidence="1" id="KW-0472">Membrane</keyword>
<evidence type="ECO:0000313" key="3">
    <source>
        <dbReference type="Proteomes" id="UP001519293"/>
    </source>
</evidence>
<name>A0ABS4RDV9_9BACI</name>
<keyword evidence="3" id="KW-1185">Reference proteome</keyword>
<keyword evidence="1" id="KW-1133">Transmembrane helix</keyword>
<dbReference type="RefSeq" id="WP_066400658.1">
    <property type="nucleotide sequence ID" value="NZ_JAGIKZ010000006.1"/>
</dbReference>
<organism evidence="2 3">
    <name type="scientific">Cytobacillus eiseniae</name>
    <dbReference type="NCBI Taxonomy" id="762947"/>
    <lineage>
        <taxon>Bacteria</taxon>
        <taxon>Bacillati</taxon>
        <taxon>Bacillota</taxon>
        <taxon>Bacilli</taxon>
        <taxon>Bacillales</taxon>
        <taxon>Bacillaceae</taxon>
        <taxon>Cytobacillus</taxon>
    </lineage>
</organism>
<protein>
    <recommendedName>
        <fullName evidence="4">DUF5668 domain-containing protein</fullName>
    </recommendedName>
</protein>
<evidence type="ECO:0000313" key="2">
    <source>
        <dbReference type="EMBL" id="MBP2240923.1"/>
    </source>
</evidence>
<feature type="transmembrane region" description="Helical" evidence="1">
    <location>
        <begin position="39"/>
        <end position="57"/>
    </location>
</feature>
<evidence type="ECO:0008006" key="4">
    <source>
        <dbReference type="Google" id="ProtNLM"/>
    </source>
</evidence>
<comment type="caution">
    <text evidence="2">The sequence shown here is derived from an EMBL/GenBank/DDBJ whole genome shotgun (WGS) entry which is preliminary data.</text>
</comment>
<gene>
    <name evidence="2" type="ORF">J2Z40_001483</name>
</gene>
<sequence length="312" mass="35182">MRTWRVGTFSMGASLLFLGIFLLLSQFFGMNLMQIMISWWPILLIVLGIEILLFLFLSKQEKPFLKYDFLSIFFVGVLGTIGIGFAVLSSTGIFDKVDDVLNREERTIDLPSFEHQINNDIKRVVINTDRNPLTIEGTTSKEISLFGTYRALVGPKEQLVTKAEEYVLIQEKGDTLYIQVKGLPSETVGPFDRYSSLSATILIPNDIKLEVNGNDNSIILKPRSLMSDWTIDQASDVAVQLQNTSDVKITATDIRNIDGNRNDWAITEETEASSQEMYGDRPEIKQAIFKTGQGKHHLQIMNSYQLNVSTVD</sequence>
<dbReference type="EMBL" id="JAGIKZ010000006">
    <property type="protein sequence ID" value="MBP2240923.1"/>
    <property type="molecule type" value="Genomic_DNA"/>
</dbReference>
<keyword evidence="1" id="KW-0812">Transmembrane</keyword>
<dbReference type="Proteomes" id="UP001519293">
    <property type="component" value="Unassembled WGS sequence"/>
</dbReference>
<accession>A0ABS4RDV9</accession>
<proteinExistence type="predicted"/>
<reference evidence="2 3" key="1">
    <citation type="submission" date="2021-03" db="EMBL/GenBank/DDBJ databases">
        <title>Genomic Encyclopedia of Type Strains, Phase IV (KMG-IV): sequencing the most valuable type-strain genomes for metagenomic binning, comparative biology and taxonomic classification.</title>
        <authorList>
            <person name="Goeker M."/>
        </authorList>
    </citation>
    <scope>NUCLEOTIDE SEQUENCE [LARGE SCALE GENOMIC DNA]</scope>
    <source>
        <strain evidence="2 3">DSM 26675</strain>
    </source>
</reference>